<dbReference type="Gene3D" id="2.160.10.10">
    <property type="entry name" value="Hexapeptide repeat proteins"/>
    <property type="match status" value="1"/>
</dbReference>
<gene>
    <name evidence="1" type="ORF">ACFR9U_16605</name>
</gene>
<sequence length="176" mass="18486">MIRSFDGVEPTIAESAYVDPEATVIGNVTIEAEASVWPGAVLRGDHGEIVLREGANVQDNATLHEGVEIGPRATVGHNAIVHAATVGERAMVGMGAIVLDHSEIGAESLVGANSLVTEGTEVPESVLVAGTPAEVLKEVENSPWIYAGDRYVELADEHAATDHVVAEDHVPDHDEE</sequence>
<proteinExistence type="predicted"/>
<accession>A0ABD6CFZ2</accession>
<comment type="caution">
    <text evidence="1">The sequence shown here is derived from an EMBL/GenBank/DDBJ whole genome shotgun (WGS) entry which is preliminary data.</text>
</comment>
<evidence type="ECO:0000313" key="1">
    <source>
        <dbReference type="EMBL" id="MFD1588601.1"/>
    </source>
</evidence>
<dbReference type="InterPro" id="IPR050484">
    <property type="entry name" value="Transf_Hexapept/Carb_Anhydrase"/>
</dbReference>
<dbReference type="InterPro" id="IPR047324">
    <property type="entry name" value="LbH_gamma_CA-like"/>
</dbReference>
<keyword evidence="2" id="KW-1185">Reference proteome</keyword>
<dbReference type="Proteomes" id="UP001597119">
    <property type="component" value="Unassembled WGS sequence"/>
</dbReference>
<dbReference type="PANTHER" id="PTHR13061">
    <property type="entry name" value="DYNACTIN SUBUNIT P25"/>
    <property type="match status" value="1"/>
</dbReference>
<dbReference type="SUPFAM" id="SSF51161">
    <property type="entry name" value="Trimeric LpxA-like enzymes"/>
    <property type="match status" value="1"/>
</dbReference>
<reference evidence="1 2" key="1">
    <citation type="journal article" date="2019" name="Int. J. Syst. Evol. Microbiol.">
        <title>The Global Catalogue of Microorganisms (GCM) 10K type strain sequencing project: providing services to taxonomists for standard genome sequencing and annotation.</title>
        <authorList>
            <consortium name="The Broad Institute Genomics Platform"/>
            <consortium name="The Broad Institute Genome Sequencing Center for Infectious Disease"/>
            <person name="Wu L."/>
            <person name="Ma J."/>
        </authorList>
    </citation>
    <scope>NUCLEOTIDE SEQUENCE [LARGE SCALE GENOMIC DNA]</scope>
    <source>
        <strain evidence="1 2">CGMCC 1.12125</strain>
    </source>
</reference>
<evidence type="ECO:0000313" key="2">
    <source>
        <dbReference type="Proteomes" id="UP001597119"/>
    </source>
</evidence>
<dbReference type="RefSeq" id="WP_247378222.1">
    <property type="nucleotide sequence ID" value="NZ_JALLGV010000005.1"/>
</dbReference>
<name>A0ABD6CFZ2_9EURY</name>
<dbReference type="PANTHER" id="PTHR13061:SF29">
    <property type="entry name" value="GAMMA CARBONIC ANHYDRASE-LIKE 1, MITOCHONDRIAL-RELATED"/>
    <property type="match status" value="1"/>
</dbReference>
<dbReference type="InterPro" id="IPR011004">
    <property type="entry name" value="Trimer_LpxA-like_sf"/>
</dbReference>
<protein>
    <submittedName>
        <fullName evidence="1">Gamma carbonic anhydrase family protein</fullName>
    </submittedName>
</protein>
<dbReference type="EMBL" id="JBHUDJ010000014">
    <property type="protein sequence ID" value="MFD1588601.1"/>
    <property type="molecule type" value="Genomic_DNA"/>
</dbReference>
<dbReference type="AlphaFoldDB" id="A0ABD6CFZ2"/>
<dbReference type="CDD" id="cd04645">
    <property type="entry name" value="LbH_gamma_CA_like"/>
    <property type="match status" value="1"/>
</dbReference>
<organism evidence="1 2">
    <name type="scientific">Halorientalis brevis</name>
    <dbReference type="NCBI Taxonomy" id="1126241"/>
    <lineage>
        <taxon>Archaea</taxon>
        <taxon>Methanobacteriati</taxon>
        <taxon>Methanobacteriota</taxon>
        <taxon>Stenosarchaea group</taxon>
        <taxon>Halobacteria</taxon>
        <taxon>Halobacteriales</taxon>
        <taxon>Haloarculaceae</taxon>
        <taxon>Halorientalis</taxon>
    </lineage>
</organism>